<dbReference type="Gene3D" id="3.60.15.10">
    <property type="entry name" value="Ribonuclease Z/Hydroxyacylglutathione hydrolase-like"/>
    <property type="match status" value="1"/>
</dbReference>
<dbReference type="InterPro" id="IPR001313">
    <property type="entry name" value="Pumilio_RNA-bd_rpt"/>
</dbReference>
<dbReference type="SMART" id="SM00849">
    <property type="entry name" value="Lactamase_B"/>
    <property type="match status" value="1"/>
</dbReference>
<sequence>MFNATFIGHQGWLLETADTRLLVDPLLADTFGNTPGREACVFPPREIQFERFPAVSAVLLTHEHEDHLSPASLDRLSRDIPIYISGNSSSAAADILQEMGFEARRLFPGQVLSLGDLNVLGLGPGHVRHEANDEWDVLPFLAWDRDGHGSFFSSVDVATTDEMLQRARTQVRKPGIVALSWNTMHLGWRMVEPKPADPFGTAQSLAQSALETYSRLSRLWGAPAAIAVSGTGFSLQDDMAWLNRNAFVLEAQQVVDAVQQLGIPTLLVAPKPGEALSMAKERACRVVTREFVRSARRQHWPERTFVGDQPAVPADYAPACGKREAGPAEKDAIEKHLVELAHYLYGTRVFQDLLSVHADELRDRRRSIALVLKRAEAPSWVFEYNLQQCRFVPRESINPYSSYPAGIECWATDLLALFEGRVVASSGVGLGRSRVWSAVPGRFTGLYTQLFVRFFHPLRRPEAALALYRRVWSRAQESRSSAPRVALQNP</sequence>
<gene>
    <name evidence="4" type="ORF">HG543_07210</name>
</gene>
<proteinExistence type="predicted"/>
<organism evidence="4 5">
    <name type="scientific">Pyxidicoccus fallax</name>
    <dbReference type="NCBI Taxonomy" id="394095"/>
    <lineage>
        <taxon>Bacteria</taxon>
        <taxon>Pseudomonadati</taxon>
        <taxon>Myxococcota</taxon>
        <taxon>Myxococcia</taxon>
        <taxon>Myxococcales</taxon>
        <taxon>Cystobacterineae</taxon>
        <taxon>Myxococcaceae</taxon>
        <taxon>Pyxidicoccus</taxon>
    </lineage>
</organism>
<reference evidence="4 5" key="1">
    <citation type="submission" date="2020-04" db="EMBL/GenBank/DDBJ databases">
        <title>Draft genome of Pyxidicoccus fallax type strain.</title>
        <authorList>
            <person name="Whitworth D.E."/>
        </authorList>
    </citation>
    <scope>NUCLEOTIDE SEQUENCE [LARGE SCALE GENOMIC DNA]</scope>
    <source>
        <strain evidence="4 5">DSM 14698</strain>
    </source>
</reference>
<evidence type="ECO:0000313" key="5">
    <source>
        <dbReference type="Proteomes" id="UP000518300"/>
    </source>
</evidence>
<dbReference type="PANTHER" id="PTHR43546">
    <property type="entry name" value="UPF0173 METAL-DEPENDENT HYDROLASE MJ1163-RELATED"/>
    <property type="match status" value="1"/>
</dbReference>
<evidence type="ECO:0000256" key="2">
    <source>
        <dbReference type="ARBA" id="ARBA00022801"/>
    </source>
</evidence>
<keyword evidence="2" id="KW-0378">Hydrolase</keyword>
<dbReference type="PROSITE" id="PS50302">
    <property type="entry name" value="PUM"/>
    <property type="match status" value="1"/>
</dbReference>
<dbReference type="PANTHER" id="PTHR43546:SF9">
    <property type="entry name" value="L-ASCORBATE-6-PHOSPHATE LACTONASE ULAG-RELATED"/>
    <property type="match status" value="1"/>
</dbReference>
<name>A0A848L7V7_9BACT</name>
<dbReference type="InterPro" id="IPR036866">
    <property type="entry name" value="RibonucZ/Hydroxyglut_hydro"/>
</dbReference>
<keyword evidence="5" id="KW-1185">Reference proteome</keyword>
<dbReference type="GO" id="GO:0016787">
    <property type="term" value="F:hydrolase activity"/>
    <property type="evidence" value="ECO:0007669"/>
    <property type="project" value="UniProtKB-KW"/>
</dbReference>
<dbReference type="InterPro" id="IPR001279">
    <property type="entry name" value="Metallo-B-lactamas"/>
</dbReference>
<dbReference type="SUPFAM" id="SSF56281">
    <property type="entry name" value="Metallo-hydrolase/oxidoreductase"/>
    <property type="match status" value="1"/>
</dbReference>
<dbReference type="EMBL" id="JABBJJ010000022">
    <property type="protein sequence ID" value="NMO14646.1"/>
    <property type="molecule type" value="Genomic_DNA"/>
</dbReference>
<evidence type="ECO:0000313" key="4">
    <source>
        <dbReference type="EMBL" id="NMO14646.1"/>
    </source>
</evidence>
<comment type="caution">
    <text evidence="4">The sequence shown here is derived from an EMBL/GenBank/DDBJ whole genome shotgun (WGS) entry which is preliminary data.</text>
</comment>
<dbReference type="AlphaFoldDB" id="A0A848L7V7"/>
<feature type="domain" description="Metallo-beta-lactamase" evidence="3">
    <location>
        <begin position="8"/>
        <end position="181"/>
    </location>
</feature>
<evidence type="ECO:0000259" key="3">
    <source>
        <dbReference type="SMART" id="SM00849"/>
    </source>
</evidence>
<keyword evidence="1" id="KW-0677">Repeat</keyword>
<protein>
    <recommendedName>
        <fullName evidence="3">Metallo-beta-lactamase domain-containing protein</fullName>
    </recommendedName>
</protein>
<evidence type="ECO:0000256" key="1">
    <source>
        <dbReference type="ARBA" id="ARBA00022737"/>
    </source>
</evidence>
<dbReference type="RefSeq" id="WP_169343942.1">
    <property type="nucleotide sequence ID" value="NZ_JABBJJ010000022.1"/>
</dbReference>
<accession>A0A848L7V7</accession>
<dbReference type="GO" id="GO:0003723">
    <property type="term" value="F:RNA binding"/>
    <property type="evidence" value="ECO:0007669"/>
    <property type="project" value="InterPro"/>
</dbReference>
<dbReference type="InterPro" id="IPR050114">
    <property type="entry name" value="UPF0173_UPF0282_UlaG_hydrolase"/>
</dbReference>
<dbReference type="Proteomes" id="UP000518300">
    <property type="component" value="Unassembled WGS sequence"/>
</dbReference>
<dbReference type="Pfam" id="PF13483">
    <property type="entry name" value="Lactamase_B_3"/>
    <property type="match status" value="1"/>
</dbReference>